<feature type="compositionally biased region" description="Low complexity" evidence="6">
    <location>
        <begin position="443"/>
        <end position="464"/>
    </location>
</feature>
<dbReference type="InterPro" id="IPR002130">
    <property type="entry name" value="Cyclophilin-type_PPIase_dom"/>
</dbReference>
<protein>
    <recommendedName>
        <fullName evidence="3">peptidylprolyl isomerase</fullName>
        <ecNumber evidence="3">5.2.1.8</ecNumber>
    </recommendedName>
</protein>
<proteinExistence type="inferred from homology"/>
<dbReference type="PANTHER" id="PTHR11071">
    <property type="entry name" value="PEPTIDYL-PROLYL CIS-TRANS ISOMERASE"/>
    <property type="match status" value="1"/>
</dbReference>
<name>A0A6A1USA0_9ROSI</name>
<dbReference type="PANTHER" id="PTHR11071:SF447">
    <property type="entry name" value="PEPTIDYL-PROLYL CIS-TRANS ISOMERASE CYP63"/>
    <property type="match status" value="1"/>
</dbReference>
<feature type="compositionally biased region" description="Polar residues" evidence="6">
    <location>
        <begin position="355"/>
        <end position="370"/>
    </location>
</feature>
<feature type="region of interest" description="Disordered" evidence="6">
    <location>
        <begin position="180"/>
        <end position="588"/>
    </location>
</feature>
<feature type="domain" description="PPIase cyclophilin-type" evidence="7">
    <location>
        <begin position="10"/>
        <end position="174"/>
    </location>
</feature>
<feature type="region of interest" description="Disordered" evidence="6">
    <location>
        <begin position="604"/>
        <end position="717"/>
    </location>
</feature>
<comment type="catalytic activity">
    <reaction evidence="1">
        <text>[protein]-peptidylproline (omega=180) = [protein]-peptidylproline (omega=0)</text>
        <dbReference type="Rhea" id="RHEA:16237"/>
        <dbReference type="Rhea" id="RHEA-COMP:10747"/>
        <dbReference type="Rhea" id="RHEA-COMP:10748"/>
        <dbReference type="ChEBI" id="CHEBI:83833"/>
        <dbReference type="ChEBI" id="CHEBI:83834"/>
        <dbReference type="EC" id="5.2.1.8"/>
    </reaction>
</comment>
<evidence type="ECO:0000256" key="5">
    <source>
        <dbReference type="ARBA" id="ARBA00023235"/>
    </source>
</evidence>
<keyword evidence="5 8" id="KW-0413">Isomerase</keyword>
<feature type="compositionally biased region" description="Basic and acidic residues" evidence="6">
    <location>
        <begin position="643"/>
        <end position="655"/>
    </location>
</feature>
<dbReference type="CDD" id="cd01926">
    <property type="entry name" value="cyclophilin_ABH_like"/>
    <property type="match status" value="1"/>
</dbReference>
<feature type="compositionally biased region" description="Basic residues" evidence="6">
    <location>
        <begin position="268"/>
        <end position="308"/>
    </location>
</feature>
<evidence type="ECO:0000313" key="9">
    <source>
        <dbReference type="Proteomes" id="UP000516437"/>
    </source>
</evidence>
<dbReference type="Pfam" id="PF00160">
    <property type="entry name" value="Pro_isomerase"/>
    <property type="match status" value="1"/>
</dbReference>
<comment type="caution">
    <text evidence="8">The sequence shown here is derived from an EMBL/GenBank/DDBJ whole genome shotgun (WGS) entry which is preliminary data.</text>
</comment>
<comment type="similarity">
    <text evidence="2">Belongs to the cyclophilin-type PPIase family.</text>
</comment>
<dbReference type="GO" id="GO:0005737">
    <property type="term" value="C:cytoplasm"/>
    <property type="evidence" value="ECO:0007669"/>
    <property type="project" value="TreeGrafter"/>
</dbReference>
<dbReference type="AlphaFoldDB" id="A0A6A1USA0"/>
<dbReference type="Gene3D" id="2.40.100.10">
    <property type="entry name" value="Cyclophilin-like"/>
    <property type="match status" value="1"/>
</dbReference>
<dbReference type="GO" id="GO:0003755">
    <property type="term" value="F:peptidyl-prolyl cis-trans isomerase activity"/>
    <property type="evidence" value="ECO:0007669"/>
    <property type="project" value="UniProtKB-KW"/>
</dbReference>
<keyword evidence="9" id="KW-1185">Reference proteome</keyword>
<reference evidence="8 9" key="1">
    <citation type="journal article" date="2019" name="Plant Biotechnol. J.">
        <title>The red bayberry genome and genetic basis of sex determination.</title>
        <authorList>
            <person name="Jia H.M."/>
            <person name="Jia H.J."/>
            <person name="Cai Q.L."/>
            <person name="Wang Y."/>
            <person name="Zhao H.B."/>
            <person name="Yang W.F."/>
            <person name="Wang G.Y."/>
            <person name="Li Y.H."/>
            <person name="Zhan D.L."/>
            <person name="Shen Y.T."/>
            <person name="Niu Q.F."/>
            <person name="Chang L."/>
            <person name="Qiu J."/>
            <person name="Zhao L."/>
            <person name="Xie H.B."/>
            <person name="Fu W.Y."/>
            <person name="Jin J."/>
            <person name="Li X.W."/>
            <person name="Jiao Y."/>
            <person name="Zhou C.C."/>
            <person name="Tu T."/>
            <person name="Chai C.Y."/>
            <person name="Gao J.L."/>
            <person name="Fan L.J."/>
            <person name="van de Weg E."/>
            <person name="Wang J.Y."/>
            <person name="Gao Z.S."/>
        </authorList>
    </citation>
    <scope>NUCLEOTIDE SEQUENCE [LARGE SCALE GENOMIC DNA]</scope>
    <source>
        <tissue evidence="8">Leaves</tissue>
    </source>
</reference>
<evidence type="ECO:0000256" key="6">
    <source>
        <dbReference type="SAM" id="MobiDB-lite"/>
    </source>
</evidence>
<dbReference type="PRINTS" id="PR00153">
    <property type="entry name" value="CSAPPISMRASE"/>
</dbReference>
<feature type="compositionally biased region" description="Low complexity" evidence="6">
    <location>
        <begin position="312"/>
        <end position="323"/>
    </location>
</feature>
<accession>A0A6A1USA0</accession>
<feature type="compositionally biased region" description="Basic and acidic residues" evidence="6">
    <location>
        <begin position="544"/>
        <end position="564"/>
    </location>
</feature>
<feature type="compositionally biased region" description="Low complexity" evidence="6">
    <location>
        <begin position="685"/>
        <end position="699"/>
    </location>
</feature>
<dbReference type="Proteomes" id="UP000516437">
    <property type="component" value="Chromosome 8"/>
</dbReference>
<dbReference type="GO" id="GO:0016018">
    <property type="term" value="F:cyclosporin A binding"/>
    <property type="evidence" value="ECO:0007669"/>
    <property type="project" value="TreeGrafter"/>
</dbReference>
<feature type="compositionally biased region" description="Low complexity" evidence="6">
    <location>
        <begin position="232"/>
        <end position="265"/>
    </location>
</feature>
<feature type="compositionally biased region" description="Low complexity" evidence="6">
    <location>
        <begin position="604"/>
        <end position="619"/>
    </location>
</feature>
<dbReference type="EC" id="5.2.1.8" evidence="3"/>
<evidence type="ECO:0000256" key="1">
    <source>
        <dbReference type="ARBA" id="ARBA00000971"/>
    </source>
</evidence>
<dbReference type="PROSITE" id="PS00170">
    <property type="entry name" value="CSA_PPIASE_1"/>
    <property type="match status" value="1"/>
</dbReference>
<dbReference type="InterPro" id="IPR020892">
    <property type="entry name" value="Cyclophilin-type_PPIase_CS"/>
</dbReference>
<dbReference type="OrthoDB" id="1933488at2759"/>
<dbReference type="PROSITE" id="PS50072">
    <property type="entry name" value="CSA_PPIASE_2"/>
    <property type="match status" value="1"/>
</dbReference>
<gene>
    <name evidence="8" type="ORF">CJ030_MR8G023194</name>
</gene>
<evidence type="ECO:0000256" key="3">
    <source>
        <dbReference type="ARBA" id="ARBA00013194"/>
    </source>
</evidence>
<sequence length="717" mass="79445">MSEKKNPLVFLDISADGDPAERIVIELFADVVPKTAENFRALCTGEKGIGKSTGKPLHYKGSYFHRIIKGFMAQGGDFSRGDGTGGESIYGGKFADENFRLKHDGPGLLCMANSGPDTNGSQFFITFKRQPHLDGKHVVFGKVVKGADIVKKIEQLGTAGGKPARPVKIIDCGKASENKIQDAVGKERGKKKKSVKSSSSEDSSEPSDEQVRGRRKKSLKDRRKKRKRRYSSSDSYSSDSESDSFSSDTESAPDSDSSPSDSSYSTDRRHRKKRSIKRDKRQHGRKRKDGQREKKRGRHDKRSRQKSKRIAESSSDTESDSTTGNRSRSSSDDEQTDNHVSAQRTNNSKHVKNKSLLNLDTRTESSTLSVKETLVEQPKAHKMKATEDNTSHEEGELSPKNDKLLNNGHGKEATSDKHANQHSYADNSRKFRSLTTKRRSRISPRSSPSRSPKRSPSGSPVRKSGQQNLGRASKSALGSPSGKGPDPSTFNHGRLTSRSPSPNGAPKRIRKGRGFTDQYSFARRYRTPSPERSPRHSYNYGGRNFHERNRERYPSYRGYHERSSHGRYRSPRGGRSPPSNLDLEERTSKPSVFSWSALLYGTGYSSMRARSRSGSRSPGGYRGRHRDHSRSQSPTEKQPSISERLKSRLGPRSEEQSSPVRGRLKSTQSRSPDAAPPDHRDRMGSASPSSSRPTSNSPSGQRGLVSYGDGSPDSGTS</sequence>
<dbReference type="FunFam" id="2.40.100.10:FF:000022">
    <property type="entry name" value="Peptidyl-prolyl cis-trans isomerase CYP95"/>
    <property type="match status" value="1"/>
</dbReference>
<feature type="compositionally biased region" description="Basic residues" evidence="6">
    <location>
        <begin position="430"/>
        <end position="442"/>
    </location>
</feature>
<dbReference type="InterPro" id="IPR029000">
    <property type="entry name" value="Cyclophilin-like_dom_sf"/>
</dbReference>
<dbReference type="EMBL" id="RXIC02000026">
    <property type="protein sequence ID" value="KAB1203364.1"/>
    <property type="molecule type" value="Genomic_DNA"/>
</dbReference>
<feature type="compositionally biased region" description="Polar residues" evidence="6">
    <location>
        <begin position="631"/>
        <end position="641"/>
    </location>
</feature>
<dbReference type="SUPFAM" id="SSF50891">
    <property type="entry name" value="Cyclophilin-like"/>
    <property type="match status" value="1"/>
</dbReference>
<evidence type="ECO:0000259" key="7">
    <source>
        <dbReference type="PROSITE" id="PS50072"/>
    </source>
</evidence>
<dbReference type="GO" id="GO:0006457">
    <property type="term" value="P:protein folding"/>
    <property type="evidence" value="ECO:0007669"/>
    <property type="project" value="InterPro"/>
</dbReference>
<organism evidence="8 9">
    <name type="scientific">Morella rubra</name>
    <name type="common">Chinese bayberry</name>
    <dbReference type="NCBI Taxonomy" id="262757"/>
    <lineage>
        <taxon>Eukaryota</taxon>
        <taxon>Viridiplantae</taxon>
        <taxon>Streptophyta</taxon>
        <taxon>Embryophyta</taxon>
        <taxon>Tracheophyta</taxon>
        <taxon>Spermatophyta</taxon>
        <taxon>Magnoliopsida</taxon>
        <taxon>eudicotyledons</taxon>
        <taxon>Gunneridae</taxon>
        <taxon>Pentapetalae</taxon>
        <taxon>rosids</taxon>
        <taxon>fabids</taxon>
        <taxon>Fagales</taxon>
        <taxon>Myricaceae</taxon>
        <taxon>Morella</taxon>
    </lineage>
</organism>
<evidence type="ECO:0000313" key="8">
    <source>
        <dbReference type="EMBL" id="KAB1203364.1"/>
    </source>
</evidence>
<feature type="compositionally biased region" description="Polar residues" evidence="6">
    <location>
        <begin position="488"/>
        <end position="502"/>
    </location>
</feature>
<feature type="compositionally biased region" description="Basic residues" evidence="6">
    <location>
        <begin position="213"/>
        <end position="230"/>
    </location>
</feature>
<keyword evidence="4" id="KW-0697">Rotamase</keyword>
<feature type="compositionally biased region" description="Basic and acidic residues" evidence="6">
    <location>
        <begin position="384"/>
        <end position="419"/>
    </location>
</feature>
<evidence type="ECO:0000256" key="2">
    <source>
        <dbReference type="ARBA" id="ARBA00007365"/>
    </source>
</evidence>
<evidence type="ECO:0000256" key="4">
    <source>
        <dbReference type="ARBA" id="ARBA00023110"/>
    </source>
</evidence>